<evidence type="ECO:0000313" key="4">
    <source>
        <dbReference type="EMBL" id="TFF33926.1"/>
    </source>
</evidence>
<dbReference type="GO" id="GO:0008239">
    <property type="term" value="F:dipeptidyl-peptidase activity"/>
    <property type="evidence" value="ECO:0007669"/>
    <property type="project" value="InterPro"/>
</dbReference>
<dbReference type="OrthoDB" id="319764at2"/>
<proteinExistence type="predicted"/>
<dbReference type="InterPro" id="IPR005674">
    <property type="entry name" value="CocE/Ser_esterase"/>
</dbReference>
<name>A0A4Y8S5B1_9SPHI</name>
<dbReference type="InterPro" id="IPR000383">
    <property type="entry name" value="Xaa-Pro-like_dom"/>
</dbReference>
<dbReference type="Proteomes" id="UP000297540">
    <property type="component" value="Unassembled WGS sequence"/>
</dbReference>
<organism evidence="4 5">
    <name type="scientific">Mucilaginibacter psychrotolerans</name>
    <dbReference type="NCBI Taxonomy" id="1524096"/>
    <lineage>
        <taxon>Bacteria</taxon>
        <taxon>Pseudomonadati</taxon>
        <taxon>Bacteroidota</taxon>
        <taxon>Sphingobacteriia</taxon>
        <taxon>Sphingobacteriales</taxon>
        <taxon>Sphingobacteriaceae</taxon>
        <taxon>Mucilaginibacter</taxon>
    </lineage>
</organism>
<evidence type="ECO:0000313" key="5">
    <source>
        <dbReference type="Proteomes" id="UP000297540"/>
    </source>
</evidence>
<dbReference type="SUPFAM" id="SSF53474">
    <property type="entry name" value="alpha/beta-Hydrolases"/>
    <property type="match status" value="1"/>
</dbReference>
<gene>
    <name evidence="4" type="ORF">E2R66_23905</name>
</gene>
<dbReference type="NCBIfam" id="TIGR00976">
    <property type="entry name" value="CocE_NonD"/>
    <property type="match status" value="1"/>
</dbReference>
<dbReference type="SMART" id="SM00939">
    <property type="entry name" value="PepX_C"/>
    <property type="match status" value="1"/>
</dbReference>
<dbReference type="InterPro" id="IPR008979">
    <property type="entry name" value="Galactose-bd-like_sf"/>
</dbReference>
<dbReference type="InterPro" id="IPR013736">
    <property type="entry name" value="Xaa-Pro_dipept_C"/>
</dbReference>
<dbReference type="RefSeq" id="WP_133235622.1">
    <property type="nucleotide sequence ID" value="NZ_SOZE01000037.1"/>
</dbReference>
<keyword evidence="2" id="KW-0732">Signal</keyword>
<evidence type="ECO:0000256" key="2">
    <source>
        <dbReference type="SAM" id="SignalP"/>
    </source>
</evidence>
<dbReference type="Pfam" id="PF08530">
    <property type="entry name" value="PepX_C"/>
    <property type="match status" value="1"/>
</dbReference>
<sequence>MKSFYFKPVLFVLVLFAWQNLFAQTAPTEDKYNRKEVMIPMRDGIKLFTVIYTPKEQHDKLPFLLTRTPYGVADSRSPERSAYTRDMAEDGYIFVAQDIRGRYKSEGAFEMQRFSRDKGKPNAIDESSDTYDTVDWLLKNIPDNNGKAGMYGISYDGWTALIGATDPHPAMKAVSEQATPSDMFLGDDFHHNGAFRLSYGFEYAFMEEASHTDTLYQFGTYDTYDWYLKLGPLSNVNKKYFHNKLPSWNDFTKHPNYDSFWQKQAMKFRLDHPRIAIQHVAGWWDQEDFYGPQKAYEVLEPHDTNNQNYIVIGPWNHGGWAGGNGDKLGNIKFGTNTGVTFRKDIQARWFAYYLKDKGDGKFAEAITFQTGSNLWKEYSKWPPKESIIKNIYFHSNGKLSFTPPTATEAIADSYVSDPAKPVPYRSRPIEETYGPGSRWFTWLTEDQRFVDNRPDVLSWQTDTLTSDVTITGNIAAKLYASTTGTDADWVVKLIDVYPAEYKPELKMSGYEFMIANDVFRGRFRKSFEHPEPITPGKVELYTVDLHGTNHVFKKGHRIMVQVQSTWFPVIDRNPQRYVPNIFEAKASDFIPATHKVYHSVKFASAIALPVVD</sequence>
<dbReference type="InterPro" id="IPR029058">
    <property type="entry name" value="AB_hydrolase_fold"/>
</dbReference>
<dbReference type="InterPro" id="IPR050585">
    <property type="entry name" value="Xaa-Pro_dipeptidyl-ppase/CocE"/>
</dbReference>
<dbReference type="AlphaFoldDB" id="A0A4Y8S5B1"/>
<feature type="chain" id="PRO_5021190259" evidence="2">
    <location>
        <begin position="24"/>
        <end position="612"/>
    </location>
</feature>
<keyword evidence="5" id="KW-1185">Reference proteome</keyword>
<evidence type="ECO:0000259" key="3">
    <source>
        <dbReference type="SMART" id="SM00939"/>
    </source>
</evidence>
<dbReference type="EMBL" id="SOZE01000037">
    <property type="protein sequence ID" value="TFF33926.1"/>
    <property type="molecule type" value="Genomic_DNA"/>
</dbReference>
<dbReference type="PANTHER" id="PTHR43056:SF10">
    <property type="entry name" value="COCE_NOND FAMILY, PUTATIVE (AFU_ORTHOLOGUE AFUA_7G00600)-RELATED"/>
    <property type="match status" value="1"/>
</dbReference>
<reference evidence="4 5" key="1">
    <citation type="journal article" date="2017" name="Int. J. Syst. Evol. Microbiol.">
        <title>Mucilaginibacterpsychrotolerans sp. nov., isolated from peatlands.</title>
        <authorList>
            <person name="Deng Y."/>
            <person name="Shen L."/>
            <person name="Xu B."/>
            <person name="Liu Y."/>
            <person name="Gu Z."/>
            <person name="Liu H."/>
            <person name="Zhou Y."/>
        </authorList>
    </citation>
    <scope>NUCLEOTIDE SEQUENCE [LARGE SCALE GENOMIC DNA]</scope>
    <source>
        <strain evidence="4 5">NH7-4</strain>
    </source>
</reference>
<dbReference type="Pfam" id="PF02129">
    <property type="entry name" value="Peptidase_S15"/>
    <property type="match status" value="1"/>
</dbReference>
<keyword evidence="1 4" id="KW-0378">Hydrolase</keyword>
<dbReference type="Gene3D" id="3.40.50.1820">
    <property type="entry name" value="alpha/beta hydrolase"/>
    <property type="match status" value="1"/>
</dbReference>
<dbReference type="Gene3D" id="2.60.120.260">
    <property type="entry name" value="Galactose-binding domain-like"/>
    <property type="match status" value="1"/>
</dbReference>
<dbReference type="Gene3D" id="1.10.3020.10">
    <property type="entry name" value="alpha-amino acid ester hydrolase ( Helical cap domain)"/>
    <property type="match status" value="1"/>
</dbReference>
<evidence type="ECO:0000256" key="1">
    <source>
        <dbReference type="ARBA" id="ARBA00022801"/>
    </source>
</evidence>
<feature type="domain" description="Xaa-Pro dipeptidyl-peptidase C-terminal" evidence="3">
    <location>
        <begin position="347"/>
        <end position="607"/>
    </location>
</feature>
<protein>
    <submittedName>
        <fullName evidence="4">CocE/NonD family hydrolase</fullName>
    </submittedName>
</protein>
<accession>A0A4Y8S5B1</accession>
<comment type="caution">
    <text evidence="4">The sequence shown here is derived from an EMBL/GenBank/DDBJ whole genome shotgun (WGS) entry which is preliminary data.</text>
</comment>
<dbReference type="PANTHER" id="PTHR43056">
    <property type="entry name" value="PEPTIDASE S9 PROLYL OLIGOPEPTIDASE"/>
    <property type="match status" value="1"/>
</dbReference>
<feature type="signal peptide" evidence="2">
    <location>
        <begin position="1"/>
        <end position="23"/>
    </location>
</feature>
<dbReference type="SUPFAM" id="SSF49785">
    <property type="entry name" value="Galactose-binding domain-like"/>
    <property type="match status" value="1"/>
</dbReference>